<dbReference type="GO" id="GO:0016787">
    <property type="term" value="F:hydrolase activity"/>
    <property type="evidence" value="ECO:0007669"/>
    <property type="project" value="UniProtKB-KW"/>
</dbReference>
<dbReference type="STRING" id="915059.NH26_14850"/>
<evidence type="ECO:0000256" key="2">
    <source>
        <dbReference type="RuleBase" id="RU003476"/>
    </source>
</evidence>
<dbReference type="InterPro" id="IPR000086">
    <property type="entry name" value="NUDIX_hydrolase_dom"/>
</dbReference>
<name>A0A1S1Z382_FLAPC</name>
<dbReference type="InterPro" id="IPR015797">
    <property type="entry name" value="NUDIX_hydrolase-like_dom_sf"/>
</dbReference>
<accession>A0A1S1Z382</accession>
<dbReference type="Gene3D" id="3.90.79.10">
    <property type="entry name" value="Nucleoside Triphosphate Pyrophosphohydrolase"/>
    <property type="match status" value="1"/>
</dbReference>
<dbReference type="PROSITE" id="PS51462">
    <property type="entry name" value="NUDIX"/>
    <property type="match status" value="1"/>
</dbReference>
<keyword evidence="1 2" id="KW-0378">Hydrolase</keyword>
<evidence type="ECO:0000313" key="4">
    <source>
        <dbReference type="EMBL" id="OHX67535.1"/>
    </source>
</evidence>
<sequence length="206" mass="24195">MHFYTGKVYFEIRDKNHKHPQEEKFVVYGNASEETVWQRYLAAASDHISGAPKYIFYTINYEKTIKELINKFQVRVAGGGVVYDILDRMLIIKRNGVYDIPKGHLEKGETIEECAVREVEEETGISSKIISPIVESFHTYLYKGKHVLKHTYWFKMRAISEDQLTKPQVEEGIEEILWLDKHQVKDIVWKNTYKSIKDVFNKCEIS</sequence>
<protein>
    <recommendedName>
        <fullName evidence="3">Nudix hydrolase domain-containing protein</fullName>
    </recommendedName>
</protein>
<dbReference type="AlphaFoldDB" id="A0A1S1Z382"/>
<dbReference type="SUPFAM" id="SSF55811">
    <property type="entry name" value="Nudix"/>
    <property type="match status" value="1"/>
</dbReference>
<dbReference type="Proteomes" id="UP000179797">
    <property type="component" value="Unassembled WGS sequence"/>
</dbReference>
<comment type="caution">
    <text evidence="4">The sequence shown here is derived from an EMBL/GenBank/DDBJ whole genome shotgun (WGS) entry which is preliminary data.</text>
</comment>
<dbReference type="CDD" id="cd03673">
    <property type="entry name" value="NUDIX_Ap6A_hydrolase"/>
    <property type="match status" value="1"/>
</dbReference>
<keyword evidence="5" id="KW-1185">Reference proteome</keyword>
<dbReference type="Pfam" id="PF00293">
    <property type="entry name" value="NUDIX"/>
    <property type="match status" value="1"/>
</dbReference>
<dbReference type="OrthoDB" id="9816289at2"/>
<dbReference type="PROSITE" id="PS00893">
    <property type="entry name" value="NUDIX_BOX"/>
    <property type="match status" value="1"/>
</dbReference>
<comment type="similarity">
    <text evidence="2">Belongs to the Nudix hydrolase family.</text>
</comment>
<dbReference type="PRINTS" id="PR00502">
    <property type="entry name" value="NUDIXFAMILY"/>
</dbReference>
<proteinExistence type="inferred from homology"/>
<evidence type="ECO:0000256" key="1">
    <source>
        <dbReference type="ARBA" id="ARBA00022801"/>
    </source>
</evidence>
<evidence type="ECO:0000259" key="3">
    <source>
        <dbReference type="PROSITE" id="PS51462"/>
    </source>
</evidence>
<dbReference type="RefSeq" id="WP_052432306.1">
    <property type="nucleotide sequence ID" value="NZ_JRYR02000001.1"/>
</dbReference>
<gene>
    <name evidence="4" type="ORF">NH26_14850</name>
</gene>
<feature type="domain" description="Nudix hydrolase" evidence="3">
    <location>
        <begin position="73"/>
        <end position="201"/>
    </location>
</feature>
<dbReference type="InterPro" id="IPR020084">
    <property type="entry name" value="NUDIX_hydrolase_CS"/>
</dbReference>
<dbReference type="PANTHER" id="PTHR43736">
    <property type="entry name" value="ADP-RIBOSE PYROPHOSPHATASE"/>
    <property type="match status" value="1"/>
</dbReference>
<reference evidence="4 5" key="1">
    <citation type="journal article" date="2012" name="Int. J. Syst. Evol. Microbiol.">
        <title>Flammeovirga pacifica sp. nov., isolated from deep-sea sediment.</title>
        <authorList>
            <person name="Xu H."/>
            <person name="Fu Y."/>
            <person name="Yang N."/>
            <person name="Ding Z."/>
            <person name="Lai Q."/>
            <person name="Zeng R."/>
        </authorList>
    </citation>
    <scope>NUCLEOTIDE SEQUENCE [LARGE SCALE GENOMIC DNA]</scope>
    <source>
        <strain evidence="5">DSM 24597 / LMG 26175 / WPAGA1</strain>
    </source>
</reference>
<dbReference type="EMBL" id="JRYR02000001">
    <property type="protein sequence ID" value="OHX67535.1"/>
    <property type="molecule type" value="Genomic_DNA"/>
</dbReference>
<dbReference type="InterPro" id="IPR020476">
    <property type="entry name" value="Nudix_hydrolase"/>
</dbReference>
<dbReference type="PANTHER" id="PTHR43736:SF1">
    <property type="entry name" value="DIHYDRONEOPTERIN TRIPHOSPHATE DIPHOSPHATASE"/>
    <property type="match status" value="1"/>
</dbReference>
<evidence type="ECO:0000313" key="5">
    <source>
        <dbReference type="Proteomes" id="UP000179797"/>
    </source>
</evidence>
<organism evidence="4 5">
    <name type="scientific">Flammeovirga pacifica</name>
    <dbReference type="NCBI Taxonomy" id="915059"/>
    <lineage>
        <taxon>Bacteria</taxon>
        <taxon>Pseudomonadati</taxon>
        <taxon>Bacteroidota</taxon>
        <taxon>Cytophagia</taxon>
        <taxon>Cytophagales</taxon>
        <taxon>Flammeovirgaceae</taxon>
        <taxon>Flammeovirga</taxon>
    </lineage>
</organism>